<feature type="non-terminal residue" evidence="1">
    <location>
        <position position="1"/>
    </location>
</feature>
<evidence type="ECO:0000313" key="1">
    <source>
        <dbReference type="EMBL" id="SBT01839.1"/>
    </source>
</evidence>
<sequence length="52" mass="6096">FTAFGTWAHSKILKRKIDVNLDQDAPNLFENELNNVDQKIYNDGYKVTYHPL</sequence>
<dbReference type="Proteomes" id="UP000078546">
    <property type="component" value="Unassembled WGS sequence"/>
</dbReference>
<organism evidence="1 2">
    <name type="scientific">Plasmodium ovale curtisi</name>
    <dbReference type="NCBI Taxonomy" id="864141"/>
    <lineage>
        <taxon>Eukaryota</taxon>
        <taxon>Sar</taxon>
        <taxon>Alveolata</taxon>
        <taxon>Apicomplexa</taxon>
        <taxon>Aconoidasida</taxon>
        <taxon>Haemosporida</taxon>
        <taxon>Plasmodiidae</taxon>
        <taxon>Plasmodium</taxon>
        <taxon>Plasmodium (Plasmodium)</taxon>
    </lineage>
</organism>
<name>A0A1A8X9B5_PLAOA</name>
<dbReference type="EMBL" id="FLQV01002785">
    <property type="protein sequence ID" value="SBT01839.1"/>
    <property type="molecule type" value="Genomic_DNA"/>
</dbReference>
<reference evidence="2" key="1">
    <citation type="submission" date="2016-05" db="EMBL/GenBank/DDBJ databases">
        <authorList>
            <person name="Naeem Raeece"/>
        </authorList>
    </citation>
    <scope>NUCLEOTIDE SEQUENCE [LARGE SCALE GENOMIC DNA]</scope>
</reference>
<accession>A0A1A8X9B5</accession>
<gene>
    <name evidence="1" type="ORF">POVCU1_070020</name>
</gene>
<proteinExistence type="predicted"/>
<protein>
    <submittedName>
        <fullName evidence="1">PIR Superfamily Protein</fullName>
    </submittedName>
</protein>
<evidence type="ECO:0000313" key="2">
    <source>
        <dbReference type="Proteomes" id="UP000078546"/>
    </source>
</evidence>
<dbReference type="AlphaFoldDB" id="A0A1A8X9B5"/>